<dbReference type="GO" id="GO:0016020">
    <property type="term" value="C:membrane"/>
    <property type="evidence" value="ECO:0007669"/>
    <property type="project" value="InterPro"/>
</dbReference>
<dbReference type="InterPro" id="IPR018313">
    <property type="entry name" value="SBP_3_CS"/>
</dbReference>
<proteinExistence type="predicted"/>
<evidence type="ECO:0000256" key="2">
    <source>
        <dbReference type="ARBA" id="ARBA00022729"/>
    </source>
</evidence>
<dbReference type="PANTHER" id="PTHR35936:SF17">
    <property type="entry name" value="ARGININE-BINDING EXTRACELLULAR PROTEIN ARTP"/>
    <property type="match status" value="1"/>
</dbReference>
<feature type="domain" description="Solute-binding protein family 3/N-terminal" evidence="3">
    <location>
        <begin position="53"/>
        <end position="276"/>
    </location>
</feature>
<evidence type="ECO:0000313" key="6">
    <source>
        <dbReference type="Proteomes" id="UP001320159"/>
    </source>
</evidence>
<dbReference type="InterPro" id="IPR001320">
    <property type="entry name" value="Iontro_rcpt_C"/>
</dbReference>
<sequence>MKNSIKASVLIIMLLAACVFLSGCTTETPTATPTAEPTATAEPAGFTTLIPGVLSVATEAHYPPFENINTTTNDFEGFDIDLMNEIAKELGLEVQYTDHAFDTIITAVQAKKFDCAISAFTITGERQKMIDFTDWYYESKGQVISVKADDDSIKTAEDLVGKKVAVQLGTVGEMVTRNITGINQGDIQSYASMGEAFMALKKGEVVAVIGDHPVSYPYIKKYPGDYKFVDTPMSEVEYFGIVVNKDNPGLTAAINDAIAKIKADGRYDVMYDKWFAQ</sequence>
<gene>
    <name evidence="5" type="ORF">CUJ83_13850</name>
</gene>
<dbReference type="SMART" id="SM00079">
    <property type="entry name" value="PBPe"/>
    <property type="match status" value="1"/>
</dbReference>
<dbReference type="InterPro" id="IPR001638">
    <property type="entry name" value="Solute-binding_3/MltF_N"/>
</dbReference>
<organism evidence="5 6">
    <name type="scientific">Methanooceanicella nereidis</name>
    <dbReference type="NCBI Taxonomy" id="2052831"/>
    <lineage>
        <taxon>Archaea</taxon>
        <taxon>Methanobacteriati</taxon>
        <taxon>Methanobacteriota</taxon>
        <taxon>Stenosarchaea group</taxon>
        <taxon>Methanomicrobia</taxon>
        <taxon>Methanocellales</taxon>
        <taxon>Methanocellaceae</taxon>
        <taxon>Methanooceanicella</taxon>
    </lineage>
</organism>
<dbReference type="EMBL" id="PGCK01000013">
    <property type="protein sequence ID" value="MCD1296082.1"/>
    <property type="molecule type" value="Genomic_DNA"/>
</dbReference>
<name>A0AAP2W768_9EURY</name>
<comment type="subcellular location">
    <subcellularLocation>
        <location evidence="1">Cell envelope</location>
    </subcellularLocation>
</comment>
<evidence type="ECO:0000259" key="3">
    <source>
        <dbReference type="SMART" id="SM00062"/>
    </source>
</evidence>
<feature type="domain" description="Ionotropic glutamate receptor C-terminal" evidence="4">
    <location>
        <begin position="53"/>
        <end position="277"/>
    </location>
</feature>
<accession>A0AAP2W768</accession>
<reference evidence="5 6" key="1">
    <citation type="submission" date="2017-11" db="EMBL/GenBank/DDBJ databases">
        <title>Isolation and Characterization of Family Methanocellaceae Species from Potential Methane Hydrate Area Offshore Southwestern Taiwan.</title>
        <authorList>
            <person name="Zhang W.-L."/>
            <person name="Chen W.-C."/>
            <person name="Lai M.-C."/>
            <person name="Chen S.-C."/>
        </authorList>
    </citation>
    <scope>NUCLEOTIDE SEQUENCE [LARGE SCALE GENOMIC DNA]</scope>
    <source>
        <strain evidence="5 6">CWC-04</strain>
    </source>
</reference>
<dbReference type="CDD" id="cd13624">
    <property type="entry name" value="PBP2_Arg_Lys_His"/>
    <property type="match status" value="1"/>
</dbReference>
<protein>
    <submittedName>
        <fullName evidence="5">Basic amino acid ABC transporter substrate-binding protein</fullName>
    </submittedName>
</protein>
<dbReference type="Proteomes" id="UP001320159">
    <property type="component" value="Unassembled WGS sequence"/>
</dbReference>
<dbReference type="RefSeq" id="WP_230742953.1">
    <property type="nucleotide sequence ID" value="NZ_PGCK01000013.1"/>
</dbReference>
<evidence type="ECO:0000313" key="5">
    <source>
        <dbReference type="EMBL" id="MCD1296082.1"/>
    </source>
</evidence>
<dbReference type="SMART" id="SM00062">
    <property type="entry name" value="PBPb"/>
    <property type="match status" value="1"/>
</dbReference>
<dbReference type="Gene3D" id="3.40.190.10">
    <property type="entry name" value="Periplasmic binding protein-like II"/>
    <property type="match status" value="2"/>
</dbReference>
<keyword evidence="6" id="KW-1185">Reference proteome</keyword>
<comment type="caution">
    <text evidence="5">The sequence shown here is derived from an EMBL/GenBank/DDBJ whole genome shotgun (WGS) entry which is preliminary data.</text>
</comment>
<dbReference type="Pfam" id="PF00497">
    <property type="entry name" value="SBP_bac_3"/>
    <property type="match status" value="1"/>
</dbReference>
<keyword evidence="2" id="KW-0732">Signal</keyword>
<dbReference type="AlphaFoldDB" id="A0AAP2W768"/>
<evidence type="ECO:0000256" key="1">
    <source>
        <dbReference type="ARBA" id="ARBA00004196"/>
    </source>
</evidence>
<dbReference type="PROSITE" id="PS01039">
    <property type="entry name" value="SBP_BACTERIAL_3"/>
    <property type="match status" value="1"/>
</dbReference>
<dbReference type="GO" id="GO:0015276">
    <property type="term" value="F:ligand-gated monoatomic ion channel activity"/>
    <property type="evidence" value="ECO:0007669"/>
    <property type="project" value="InterPro"/>
</dbReference>
<dbReference type="PANTHER" id="PTHR35936">
    <property type="entry name" value="MEMBRANE-BOUND LYTIC MUREIN TRANSGLYCOSYLASE F"/>
    <property type="match status" value="1"/>
</dbReference>
<dbReference type="PROSITE" id="PS51257">
    <property type="entry name" value="PROKAR_LIPOPROTEIN"/>
    <property type="match status" value="1"/>
</dbReference>
<evidence type="ECO:0000259" key="4">
    <source>
        <dbReference type="SMART" id="SM00079"/>
    </source>
</evidence>
<dbReference type="SUPFAM" id="SSF53850">
    <property type="entry name" value="Periplasmic binding protein-like II"/>
    <property type="match status" value="1"/>
</dbReference>